<gene>
    <name evidence="1" type="ORF">GCM10007938_43150</name>
</gene>
<proteinExistence type="predicted"/>
<name>A0ABQ6F4R2_9VIBR</name>
<reference evidence="2" key="1">
    <citation type="journal article" date="2019" name="Int. J. Syst. Evol. Microbiol.">
        <title>The Global Catalogue of Microorganisms (GCM) 10K type strain sequencing project: providing services to taxonomists for standard genome sequencing and annotation.</title>
        <authorList>
            <consortium name="The Broad Institute Genomics Platform"/>
            <consortium name="The Broad Institute Genome Sequencing Center for Infectious Disease"/>
            <person name="Wu L."/>
            <person name="Ma J."/>
        </authorList>
    </citation>
    <scope>NUCLEOTIDE SEQUENCE [LARGE SCALE GENOMIC DNA]</scope>
    <source>
        <strain evidence="2">NBRC 108723</strain>
    </source>
</reference>
<evidence type="ECO:0000313" key="1">
    <source>
        <dbReference type="EMBL" id="GLT20530.1"/>
    </source>
</evidence>
<keyword evidence="2" id="KW-1185">Reference proteome</keyword>
<evidence type="ECO:0000313" key="2">
    <source>
        <dbReference type="Proteomes" id="UP001157138"/>
    </source>
</evidence>
<evidence type="ECO:0008006" key="3">
    <source>
        <dbReference type="Google" id="ProtNLM"/>
    </source>
</evidence>
<sequence>MLSNQHQLFDIDLDELEAIRKSVGATPKEMVKAYGRALARTAVTIRKLSSKHLKEELQAKSGKVIRNRLKQFKIKATGNNLDELKLWYGLNPLPVRSLKGRIKRIGTKRSPNGASFSPSSSSLKAETYDKGFIARLNGPRSIYLRTGKGKWNITEAKVDISDEIHVAIEDEIFSLIPEIFIKHFTTDLKGRVAIRK</sequence>
<organism evidence="1 2">
    <name type="scientific">Vibrio zhanjiangensis</name>
    <dbReference type="NCBI Taxonomy" id="1046128"/>
    <lineage>
        <taxon>Bacteria</taxon>
        <taxon>Pseudomonadati</taxon>
        <taxon>Pseudomonadota</taxon>
        <taxon>Gammaproteobacteria</taxon>
        <taxon>Vibrionales</taxon>
        <taxon>Vibrionaceae</taxon>
        <taxon>Vibrio</taxon>
    </lineage>
</organism>
<dbReference type="EMBL" id="BSPW01000124">
    <property type="protein sequence ID" value="GLT20530.1"/>
    <property type="molecule type" value="Genomic_DNA"/>
</dbReference>
<dbReference type="Proteomes" id="UP001157138">
    <property type="component" value="Unassembled WGS sequence"/>
</dbReference>
<accession>A0ABQ6F4R2</accession>
<dbReference type="RefSeq" id="WP_284194358.1">
    <property type="nucleotide sequence ID" value="NZ_BSPW01000124.1"/>
</dbReference>
<protein>
    <recommendedName>
        <fullName evidence="3">Phage tail protein</fullName>
    </recommendedName>
</protein>
<dbReference type="Pfam" id="PF06763">
    <property type="entry name" value="Minor_tail_Z"/>
    <property type="match status" value="1"/>
</dbReference>
<dbReference type="InterPro" id="IPR010633">
    <property type="entry name" value="Phage_lambda_GpZ"/>
</dbReference>
<comment type="caution">
    <text evidence="1">The sequence shown here is derived from an EMBL/GenBank/DDBJ whole genome shotgun (WGS) entry which is preliminary data.</text>
</comment>